<name>A0AAN6UR84_9PEZI</name>
<proteinExistence type="inferred from homology"/>
<feature type="compositionally biased region" description="Basic and acidic residues" evidence="2">
    <location>
        <begin position="244"/>
        <end position="254"/>
    </location>
</feature>
<feature type="compositionally biased region" description="Acidic residues" evidence="2">
    <location>
        <begin position="385"/>
        <end position="400"/>
    </location>
</feature>
<feature type="compositionally biased region" description="Low complexity" evidence="2">
    <location>
        <begin position="192"/>
        <end position="205"/>
    </location>
</feature>
<feature type="domain" description="Transcription factor Iwr1" evidence="3">
    <location>
        <begin position="340"/>
        <end position="412"/>
    </location>
</feature>
<dbReference type="PANTHER" id="PTHR28063">
    <property type="entry name" value="RNA POLYMERASE II NUCLEAR LOCALIZATION PROTEIN IWR1"/>
    <property type="match status" value="1"/>
</dbReference>
<evidence type="ECO:0000256" key="1">
    <source>
        <dbReference type="ARBA" id="ARBA00010218"/>
    </source>
</evidence>
<dbReference type="Pfam" id="PF08574">
    <property type="entry name" value="Iwr1"/>
    <property type="match status" value="1"/>
</dbReference>
<feature type="region of interest" description="Disordered" evidence="2">
    <location>
        <begin position="124"/>
        <end position="143"/>
    </location>
</feature>
<feature type="region of interest" description="Disordered" evidence="2">
    <location>
        <begin position="1"/>
        <end position="119"/>
    </location>
</feature>
<sequence length="461" mass="51287">MAGLPPDTIHVKRKRGTEDGPVDFLRLERSKRYRSQSGDGSWIYRRKQPTVGHDDHAADPSVPAIPTIRPTQEGDEGRLLRGPHKSPHASLPSDTAAPDTPRGASSPKAPASRVFSHPNTDRIRRFHLSRSNSPQPVAAGVSKKRTVPAVFIERGSKKQRELLQAIIQEDNIPSASTSQTVDDSRAATTPSPTAQEPPAAADQQPNTIKYRRPGTKARAVATATTRGTETTASTESKPTLPPSLRDREGAGAHGKMDELARVMDSWTIAEITKNLDRIDEQANTSKYSPAKSRFRPKPPKQRYFERHPSAAAAQQTTSTPTPASLPPGMDIDTGDTTDDEDYVLETYERVPVERLRDQAMPAHRVGLLVFDTEPDMVEFFYGNESDSEDEFPEDDEDENAENYYTTEYPDEDLEWDDELDHNAYHYVNQNASDLEEFDERDFDDDVWEKSDAVGGLPGKQQ</sequence>
<dbReference type="GO" id="GO:0006606">
    <property type="term" value="P:protein import into nucleus"/>
    <property type="evidence" value="ECO:0007669"/>
    <property type="project" value="InterPro"/>
</dbReference>
<protein>
    <recommendedName>
        <fullName evidence="3">Transcription factor Iwr1 domain-containing protein</fullName>
    </recommendedName>
</protein>
<keyword evidence="5" id="KW-1185">Reference proteome</keyword>
<comment type="similarity">
    <text evidence="1">Belongs to the IWR1/SLC7A6OS family.</text>
</comment>
<feature type="compositionally biased region" description="Polar residues" evidence="2">
    <location>
        <begin position="171"/>
        <end position="191"/>
    </location>
</feature>
<feature type="region of interest" description="Disordered" evidence="2">
    <location>
        <begin position="441"/>
        <end position="461"/>
    </location>
</feature>
<evidence type="ECO:0000313" key="5">
    <source>
        <dbReference type="Proteomes" id="UP001304895"/>
    </source>
</evidence>
<dbReference type="PANTHER" id="PTHR28063:SF1">
    <property type="entry name" value="RNA POLYMERASE II NUCLEAR LOCALIZATION PROTEIN IWR1"/>
    <property type="match status" value="1"/>
</dbReference>
<feature type="region of interest" description="Disordered" evidence="2">
    <location>
        <begin position="276"/>
        <end position="338"/>
    </location>
</feature>
<comment type="caution">
    <text evidence="4">The sequence shown here is derived from an EMBL/GenBank/DDBJ whole genome shotgun (WGS) entry which is preliminary data.</text>
</comment>
<reference evidence="4" key="2">
    <citation type="submission" date="2023-05" db="EMBL/GenBank/DDBJ databases">
        <authorList>
            <consortium name="Lawrence Berkeley National Laboratory"/>
            <person name="Steindorff A."/>
            <person name="Hensen N."/>
            <person name="Bonometti L."/>
            <person name="Westerberg I."/>
            <person name="Brannstrom I.O."/>
            <person name="Guillou S."/>
            <person name="Cros-Aarteil S."/>
            <person name="Calhoun S."/>
            <person name="Haridas S."/>
            <person name="Kuo A."/>
            <person name="Mondo S."/>
            <person name="Pangilinan J."/>
            <person name="Riley R."/>
            <person name="Labutti K."/>
            <person name="Andreopoulos B."/>
            <person name="Lipzen A."/>
            <person name="Chen C."/>
            <person name="Yanf M."/>
            <person name="Daum C."/>
            <person name="Ng V."/>
            <person name="Clum A."/>
            <person name="Ohm R."/>
            <person name="Martin F."/>
            <person name="Silar P."/>
            <person name="Natvig D."/>
            <person name="Lalanne C."/>
            <person name="Gautier V."/>
            <person name="Ament-Velasquez S.L."/>
            <person name="Kruys A."/>
            <person name="Hutchinson M.I."/>
            <person name="Powell A.J."/>
            <person name="Barry K."/>
            <person name="Miller A.N."/>
            <person name="Grigoriev I.V."/>
            <person name="Debuchy R."/>
            <person name="Gladieux P."/>
            <person name="Thoren M.H."/>
            <person name="Johannesson H."/>
        </authorList>
    </citation>
    <scope>NUCLEOTIDE SEQUENCE</scope>
    <source>
        <strain evidence="4">CBS 123565</strain>
    </source>
</reference>
<dbReference type="AlphaFoldDB" id="A0AAN6UR84"/>
<organism evidence="4 5">
    <name type="scientific">Trichocladium antarcticum</name>
    <dbReference type="NCBI Taxonomy" id="1450529"/>
    <lineage>
        <taxon>Eukaryota</taxon>
        <taxon>Fungi</taxon>
        <taxon>Dikarya</taxon>
        <taxon>Ascomycota</taxon>
        <taxon>Pezizomycotina</taxon>
        <taxon>Sordariomycetes</taxon>
        <taxon>Sordariomycetidae</taxon>
        <taxon>Sordariales</taxon>
        <taxon>Chaetomiaceae</taxon>
        <taxon>Trichocladium</taxon>
    </lineage>
</organism>
<dbReference type="Proteomes" id="UP001304895">
    <property type="component" value="Unassembled WGS sequence"/>
</dbReference>
<reference evidence="4" key="1">
    <citation type="journal article" date="2023" name="Mol. Phylogenet. Evol.">
        <title>Genome-scale phylogeny and comparative genomics of the fungal order Sordariales.</title>
        <authorList>
            <person name="Hensen N."/>
            <person name="Bonometti L."/>
            <person name="Westerberg I."/>
            <person name="Brannstrom I.O."/>
            <person name="Guillou S."/>
            <person name="Cros-Aarteil S."/>
            <person name="Calhoun S."/>
            <person name="Haridas S."/>
            <person name="Kuo A."/>
            <person name="Mondo S."/>
            <person name="Pangilinan J."/>
            <person name="Riley R."/>
            <person name="LaButti K."/>
            <person name="Andreopoulos B."/>
            <person name="Lipzen A."/>
            <person name="Chen C."/>
            <person name="Yan M."/>
            <person name="Daum C."/>
            <person name="Ng V."/>
            <person name="Clum A."/>
            <person name="Steindorff A."/>
            <person name="Ohm R.A."/>
            <person name="Martin F."/>
            <person name="Silar P."/>
            <person name="Natvig D.O."/>
            <person name="Lalanne C."/>
            <person name="Gautier V."/>
            <person name="Ament-Velasquez S.L."/>
            <person name="Kruys A."/>
            <person name="Hutchinson M.I."/>
            <person name="Powell A.J."/>
            <person name="Barry K."/>
            <person name="Miller A.N."/>
            <person name="Grigoriev I.V."/>
            <person name="Debuchy R."/>
            <person name="Gladieux P."/>
            <person name="Hiltunen Thoren M."/>
            <person name="Johannesson H."/>
        </authorList>
    </citation>
    <scope>NUCLEOTIDE SEQUENCE</scope>
    <source>
        <strain evidence="4">CBS 123565</strain>
    </source>
</reference>
<feature type="compositionally biased region" description="Low complexity" evidence="2">
    <location>
        <begin position="309"/>
        <end position="331"/>
    </location>
</feature>
<dbReference type="InterPro" id="IPR040150">
    <property type="entry name" value="Iwr1"/>
</dbReference>
<gene>
    <name evidence="4" type="ORF">BT67DRAFT_372328</name>
</gene>
<dbReference type="EMBL" id="MU853402">
    <property type="protein sequence ID" value="KAK4137351.1"/>
    <property type="molecule type" value="Genomic_DNA"/>
</dbReference>
<feature type="compositionally biased region" description="Low complexity" evidence="2">
    <location>
        <begin position="216"/>
        <end position="236"/>
    </location>
</feature>
<dbReference type="GO" id="GO:0005737">
    <property type="term" value="C:cytoplasm"/>
    <property type="evidence" value="ECO:0007669"/>
    <property type="project" value="TreeGrafter"/>
</dbReference>
<feature type="region of interest" description="Disordered" evidence="2">
    <location>
        <begin position="165"/>
        <end position="254"/>
    </location>
</feature>
<evidence type="ECO:0000313" key="4">
    <source>
        <dbReference type="EMBL" id="KAK4137351.1"/>
    </source>
</evidence>
<feature type="region of interest" description="Disordered" evidence="2">
    <location>
        <begin position="381"/>
        <end position="409"/>
    </location>
</feature>
<evidence type="ECO:0000256" key="2">
    <source>
        <dbReference type="SAM" id="MobiDB-lite"/>
    </source>
</evidence>
<evidence type="ECO:0000259" key="3">
    <source>
        <dbReference type="Pfam" id="PF08574"/>
    </source>
</evidence>
<accession>A0AAN6UR84</accession>
<dbReference type="InterPro" id="IPR013883">
    <property type="entry name" value="TF_Iwr1_dom"/>
</dbReference>